<dbReference type="SUPFAM" id="SSF56112">
    <property type="entry name" value="Protein kinase-like (PK-like)"/>
    <property type="match status" value="1"/>
</dbReference>
<evidence type="ECO:0008006" key="5">
    <source>
        <dbReference type="Google" id="ProtNLM"/>
    </source>
</evidence>
<dbReference type="InterPro" id="IPR050235">
    <property type="entry name" value="CK1_Ser-Thr_kinase"/>
</dbReference>
<dbReference type="AlphaFoldDB" id="A0A9R1X1Q7"/>
<evidence type="ECO:0000256" key="2">
    <source>
        <dbReference type="SAM" id="MobiDB-lite"/>
    </source>
</evidence>
<dbReference type="EMBL" id="NBSK02000007">
    <property type="protein sequence ID" value="KAJ0195099.1"/>
    <property type="molecule type" value="Genomic_DNA"/>
</dbReference>
<comment type="caution">
    <text evidence="3">The sequence shown here is derived from an EMBL/GenBank/DDBJ whole genome shotgun (WGS) entry which is preliminary data.</text>
</comment>
<name>A0A9R1X1Q7_LACSA</name>
<evidence type="ECO:0000313" key="3">
    <source>
        <dbReference type="EMBL" id="KAJ0195099.1"/>
    </source>
</evidence>
<protein>
    <recommendedName>
        <fullName evidence="5">Non-specific serine/threonine protein kinase</fullName>
    </recommendedName>
</protein>
<gene>
    <name evidence="3" type="ORF">LSAT_V11C700366780</name>
</gene>
<reference evidence="3 4" key="1">
    <citation type="journal article" date="2017" name="Nat. Commun.">
        <title>Genome assembly with in vitro proximity ligation data and whole-genome triplication in lettuce.</title>
        <authorList>
            <person name="Reyes-Chin-Wo S."/>
            <person name="Wang Z."/>
            <person name="Yang X."/>
            <person name="Kozik A."/>
            <person name="Arikit S."/>
            <person name="Song C."/>
            <person name="Xia L."/>
            <person name="Froenicke L."/>
            <person name="Lavelle D.O."/>
            <person name="Truco M.J."/>
            <person name="Xia R."/>
            <person name="Zhu S."/>
            <person name="Xu C."/>
            <person name="Xu H."/>
            <person name="Xu X."/>
            <person name="Cox K."/>
            <person name="Korf I."/>
            <person name="Meyers B.C."/>
            <person name="Michelmore R.W."/>
        </authorList>
    </citation>
    <scope>NUCLEOTIDE SEQUENCE [LARGE SCALE GENOMIC DNA]</scope>
    <source>
        <strain evidence="4">cv. Salinas</strain>
        <tissue evidence="3">Seedlings</tissue>
    </source>
</reference>
<feature type="region of interest" description="Disordered" evidence="2">
    <location>
        <begin position="67"/>
        <end position="101"/>
    </location>
</feature>
<comment type="similarity">
    <text evidence="1">Belongs to the protein kinase superfamily. CK1 Ser/Thr protein kinase family. Casein kinase I subfamily.</text>
</comment>
<sequence>MLTPIEVLCKSYPTEFIQYFHYCRSLRFEDKPDYSYLKRLFHELFTREVYQFDYIFDWTMLKYPHVGSNSRGRETTTKLTLNPRISAEKAERSMDPTSKSH</sequence>
<keyword evidence="4" id="KW-1185">Reference proteome</keyword>
<dbReference type="Gene3D" id="1.10.510.10">
    <property type="entry name" value="Transferase(Phosphotransferase) domain 1"/>
    <property type="match status" value="1"/>
</dbReference>
<dbReference type="InterPro" id="IPR011009">
    <property type="entry name" value="Kinase-like_dom_sf"/>
</dbReference>
<organism evidence="3 4">
    <name type="scientific">Lactuca sativa</name>
    <name type="common">Garden lettuce</name>
    <dbReference type="NCBI Taxonomy" id="4236"/>
    <lineage>
        <taxon>Eukaryota</taxon>
        <taxon>Viridiplantae</taxon>
        <taxon>Streptophyta</taxon>
        <taxon>Embryophyta</taxon>
        <taxon>Tracheophyta</taxon>
        <taxon>Spermatophyta</taxon>
        <taxon>Magnoliopsida</taxon>
        <taxon>eudicotyledons</taxon>
        <taxon>Gunneridae</taxon>
        <taxon>Pentapetalae</taxon>
        <taxon>asterids</taxon>
        <taxon>campanulids</taxon>
        <taxon>Asterales</taxon>
        <taxon>Asteraceae</taxon>
        <taxon>Cichorioideae</taxon>
        <taxon>Cichorieae</taxon>
        <taxon>Lactucinae</taxon>
        <taxon>Lactuca</taxon>
    </lineage>
</organism>
<evidence type="ECO:0000313" key="4">
    <source>
        <dbReference type="Proteomes" id="UP000235145"/>
    </source>
</evidence>
<accession>A0A9R1X1Q7</accession>
<proteinExistence type="inferred from homology"/>
<dbReference type="PANTHER" id="PTHR11909">
    <property type="entry name" value="CASEIN KINASE-RELATED"/>
    <property type="match status" value="1"/>
</dbReference>
<dbReference type="Proteomes" id="UP000235145">
    <property type="component" value="Unassembled WGS sequence"/>
</dbReference>
<evidence type="ECO:0000256" key="1">
    <source>
        <dbReference type="ARBA" id="ARBA00005926"/>
    </source>
</evidence>